<dbReference type="AlphaFoldDB" id="A0A816HGB7"/>
<accession>A0A816HGB7</accession>
<dbReference type="Proteomes" id="UP000663828">
    <property type="component" value="Unassembled WGS sequence"/>
</dbReference>
<name>A0A816HGB7_ADIRI</name>
<evidence type="ECO:0000256" key="1">
    <source>
        <dbReference type="SAM" id="MobiDB-lite"/>
    </source>
</evidence>
<feature type="region of interest" description="Disordered" evidence="1">
    <location>
        <begin position="75"/>
        <end position="103"/>
    </location>
</feature>
<keyword evidence="3" id="KW-1185">Reference proteome</keyword>
<feature type="compositionally biased region" description="Polar residues" evidence="1">
    <location>
        <begin position="76"/>
        <end position="91"/>
    </location>
</feature>
<evidence type="ECO:0000313" key="2">
    <source>
        <dbReference type="EMBL" id="CAF1685285.1"/>
    </source>
</evidence>
<comment type="caution">
    <text evidence="2">The sequence shown here is derived from an EMBL/GenBank/DDBJ whole genome shotgun (WGS) entry which is preliminary data.</text>
</comment>
<reference evidence="2" key="1">
    <citation type="submission" date="2021-02" db="EMBL/GenBank/DDBJ databases">
        <authorList>
            <person name="Nowell W R."/>
        </authorList>
    </citation>
    <scope>NUCLEOTIDE SEQUENCE</scope>
</reference>
<sequence length="103" mass="11689">AALPVLVLPSPPVNLPIHHRAHTDTDLLFYNQQPVIYPLRWYAPSAFMYSNHSTPPANFVYGPVTSLVMHPIPPQQVRSSSADCRRTATNNSEHRVIHPERVW</sequence>
<protein>
    <submittedName>
        <fullName evidence="2">Uncharacterized protein</fullName>
    </submittedName>
</protein>
<feature type="compositionally biased region" description="Basic and acidic residues" evidence="1">
    <location>
        <begin position="92"/>
        <end position="103"/>
    </location>
</feature>
<feature type="non-terminal residue" evidence="2">
    <location>
        <position position="1"/>
    </location>
</feature>
<dbReference type="EMBL" id="CAJNOR010016537">
    <property type="protein sequence ID" value="CAF1685285.1"/>
    <property type="molecule type" value="Genomic_DNA"/>
</dbReference>
<organism evidence="2 3">
    <name type="scientific">Adineta ricciae</name>
    <name type="common">Rotifer</name>
    <dbReference type="NCBI Taxonomy" id="249248"/>
    <lineage>
        <taxon>Eukaryota</taxon>
        <taxon>Metazoa</taxon>
        <taxon>Spiralia</taxon>
        <taxon>Gnathifera</taxon>
        <taxon>Rotifera</taxon>
        <taxon>Eurotatoria</taxon>
        <taxon>Bdelloidea</taxon>
        <taxon>Adinetida</taxon>
        <taxon>Adinetidae</taxon>
        <taxon>Adineta</taxon>
    </lineage>
</organism>
<gene>
    <name evidence="2" type="ORF">XAT740_LOCUS61731</name>
</gene>
<proteinExistence type="predicted"/>
<evidence type="ECO:0000313" key="3">
    <source>
        <dbReference type="Proteomes" id="UP000663828"/>
    </source>
</evidence>